<evidence type="ECO:0000313" key="3">
    <source>
        <dbReference type="WBParaSite" id="HPLM_0000981101-mRNA-1"/>
    </source>
</evidence>
<organism evidence="3">
    <name type="scientific">Haemonchus placei</name>
    <name type="common">Barber's pole worm</name>
    <dbReference type="NCBI Taxonomy" id="6290"/>
    <lineage>
        <taxon>Eukaryota</taxon>
        <taxon>Metazoa</taxon>
        <taxon>Ecdysozoa</taxon>
        <taxon>Nematoda</taxon>
        <taxon>Chromadorea</taxon>
        <taxon>Rhabditida</taxon>
        <taxon>Rhabditina</taxon>
        <taxon>Rhabditomorpha</taxon>
        <taxon>Strongyloidea</taxon>
        <taxon>Trichostrongylidae</taxon>
        <taxon>Haemonchus</taxon>
    </lineage>
</organism>
<name>A0A0N4WG96_HAEPC</name>
<proteinExistence type="predicted"/>
<sequence>MNVLLRKRKVPCTQLLTRENYISCRQHFLIYATIVTTHRQNELIGRNNINFVLHETWSQTKFAKATTKIASHSTTTNSTTRNTIKRFVFQRLEGVDEEFFLVKRIPHPVKEISSDKWECIEDLNVIKLALRKII</sequence>
<reference evidence="3" key="1">
    <citation type="submission" date="2017-02" db="UniProtKB">
        <authorList>
            <consortium name="WormBaseParasite"/>
        </authorList>
    </citation>
    <scope>IDENTIFICATION</scope>
</reference>
<gene>
    <name evidence="1" type="ORF">HPLM_LOCUS9803</name>
</gene>
<dbReference type="WBParaSite" id="HPLM_0000981101-mRNA-1">
    <property type="protein sequence ID" value="HPLM_0000981101-mRNA-1"/>
    <property type="gene ID" value="HPLM_0000981101"/>
</dbReference>
<accession>A0A0N4WG96</accession>
<reference evidence="1 2" key="2">
    <citation type="submission" date="2018-11" db="EMBL/GenBank/DDBJ databases">
        <authorList>
            <consortium name="Pathogen Informatics"/>
        </authorList>
    </citation>
    <scope>NUCLEOTIDE SEQUENCE [LARGE SCALE GENOMIC DNA]</scope>
    <source>
        <strain evidence="1 2">MHpl1</strain>
    </source>
</reference>
<dbReference type="Proteomes" id="UP000268014">
    <property type="component" value="Unassembled WGS sequence"/>
</dbReference>
<dbReference type="AlphaFoldDB" id="A0A0N4WG96"/>
<dbReference type="EMBL" id="UZAF01017145">
    <property type="protein sequence ID" value="VDO38418.1"/>
    <property type="molecule type" value="Genomic_DNA"/>
</dbReference>
<keyword evidence="2" id="KW-1185">Reference proteome</keyword>
<protein>
    <submittedName>
        <fullName evidence="1 3">Uncharacterized protein</fullName>
    </submittedName>
</protein>
<evidence type="ECO:0000313" key="2">
    <source>
        <dbReference type="Proteomes" id="UP000268014"/>
    </source>
</evidence>
<evidence type="ECO:0000313" key="1">
    <source>
        <dbReference type="EMBL" id="VDO38418.1"/>
    </source>
</evidence>